<feature type="transmembrane region" description="Helical" evidence="1">
    <location>
        <begin position="148"/>
        <end position="170"/>
    </location>
</feature>
<accession>A0A7S3BL32</accession>
<dbReference type="GO" id="GO:0080120">
    <property type="term" value="P:CAAX-box protein maturation"/>
    <property type="evidence" value="ECO:0007669"/>
    <property type="project" value="UniProtKB-ARBA"/>
</dbReference>
<name>A0A7S3BL32_9EUKA</name>
<dbReference type="GO" id="GO:0004175">
    <property type="term" value="F:endopeptidase activity"/>
    <property type="evidence" value="ECO:0007669"/>
    <property type="project" value="UniProtKB-ARBA"/>
</dbReference>
<keyword evidence="1" id="KW-1133">Transmembrane helix</keyword>
<dbReference type="InterPro" id="IPR003675">
    <property type="entry name" value="Rce1/LyrA-like_dom"/>
</dbReference>
<dbReference type="PANTHER" id="PTHR43592">
    <property type="entry name" value="CAAX AMINO TERMINAL PROTEASE"/>
    <property type="match status" value="1"/>
</dbReference>
<evidence type="ECO:0000256" key="1">
    <source>
        <dbReference type="SAM" id="Phobius"/>
    </source>
</evidence>
<feature type="domain" description="CAAX prenyl protease 2/Lysostaphin resistance protein A-like" evidence="2">
    <location>
        <begin position="125"/>
        <end position="212"/>
    </location>
</feature>
<proteinExistence type="predicted"/>
<reference evidence="3" key="1">
    <citation type="submission" date="2021-01" db="EMBL/GenBank/DDBJ databases">
        <authorList>
            <person name="Corre E."/>
            <person name="Pelletier E."/>
            <person name="Niang G."/>
            <person name="Scheremetjew M."/>
            <person name="Finn R."/>
            <person name="Kale V."/>
            <person name="Holt S."/>
            <person name="Cochrane G."/>
            <person name="Meng A."/>
            <person name="Brown T."/>
            <person name="Cohen L."/>
        </authorList>
    </citation>
    <scope>NUCLEOTIDE SEQUENCE</scope>
    <source>
        <strain evidence="3">CCMP281</strain>
    </source>
</reference>
<keyword evidence="1" id="KW-0812">Transmembrane</keyword>
<feature type="transmembrane region" description="Helical" evidence="1">
    <location>
        <begin position="75"/>
        <end position="93"/>
    </location>
</feature>
<gene>
    <name evidence="3" type="ORF">HERI1096_LOCUS30947</name>
</gene>
<sequence>MLMVAPVFFTFLSPFLEAAVYLLAIFVPLTQASLLGARLLVEQSVLYLALCKLIQIRHPEFFSSRWVRWSWRGPWLLPVLGGYAASIALFNIVEPLNQMLLPHLAYAQEGMVARLANPPDKSPASLLLASVTPCVGAPIFEELQSRAFILQALTALVPLRAALVLSGFLFGAQHLQIGLVLPLSVTGFFWAVLYVNSSNLLVPILIHALWNARIFVGSYLGV</sequence>
<keyword evidence="1" id="KW-0472">Membrane</keyword>
<evidence type="ECO:0000259" key="2">
    <source>
        <dbReference type="Pfam" id="PF02517"/>
    </source>
</evidence>
<evidence type="ECO:0000313" key="3">
    <source>
        <dbReference type="EMBL" id="CAE0135873.1"/>
    </source>
</evidence>
<dbReference type="PANTHER" id="PTHR43592:SF15">
    <property type="entry name" value="CAAX AMINO TERMINAL PROTEASE FAMILY PROTEIN"/>
    <property type="match status" value="1"/>
</dbReference>
<dbReference type="Pfam" id="PF02517">
    <property type="entry name" value="Rce1-like"/>
    <property type="match status" value="1"/>
</dbReference>
<dbReference type="EMBL" id="HBHX01056118">
    <property type="protein sequence ID" value="CAE0135873.1"/>
    <property type="molecule type" value="Transcribed_RNA"/>
</dbReference>
<organism evidence="3">
    <name type="scientific">Haptolina ericina</name>
    <dbReference type="NCBI Taxonomy" id="156174"/>
    <lineage>
        <taxon>Eukaryota</taxon>
        <taxon>Haptista</taxon>
        <taxon>Haptophyta</taxon>
        <taxon>Prymnesiophyceae</taxon>
        <taxon>Prymnesiales</taxon>
        <taxon>Prymnesiaceae</taxon>
        <taxon>Haptolina</taxon>
    </lineage>
</organism>
<protein>
    <recommendedName>
        <fullName evidence="2">CAAX prenyl protease 2/Lysostaphin resistance protein A-like domain-containing protein</fullName>
    </recommendedName>
</protein>
<dbReference type="AlphaFoldDB" id="A0A7S3BL32"/>